<evidence type="ECO:0000313" key="5">
    <source>
        <dbReference type="Proteomes" id="UP000184204"/>
    </source>
</evidence>
<feature type="transmembrane region" description="Helical" evidence="1">
    <location>
        <begin position="12"/>
        <end position="38"/>
    </location>
</feature>
<dbReference type="EMBL" id="FQUA01000006">
    <property type="protein sequence ID" value="SHE74104.1"/>
    <property type="molecule type" value="Genomic_DNA"/>
</dbReference>
<dbReference type="KEGG" id="cpro:CPRO_12220"/>
<dbReference type="OrthoDB" id="9786793at2"/>
<reference evidence="3" key="3">
    <citation type="submission" date="2016-11" db="EMBL/GenBank/DDBJ databases">
        <authorList>
            <person name="Varghese N."/>
            <person name="Submissions S."/>
        </authorList>
    </citation>
    <scope>NUCLEOTIDE SEQUENCE</scope>
    <source>
        <strain evidence="3">DSM 1682</strain>
    </source>
</reference>
<keyword evidence="1" id="KW-0472">Membrane</keyword>
<dbReference type="Proteomes" id="UP000184204">
    <property type="component" value="Unassembled WGS sequence"/>
</dbReference>
<organism evidence="3 5">
    <name type="scientific">Anaerotignum propionicum DSM 1682</name>
    <dbReference type="NCBI Taxonomy" id="991789"/>
    <lineage>
        <taxon>Bacteria</taxon>
        <taxon>Bacillati</taxon>
        <taxon>Bacillota</taxon>
        <taxon>Clostridia</taxon>
        <taxon>Lachnospirales</taxon>
        <taxon>Anaerotignaceae</taxon>
        <taxon>Anaerotignum</taxon>
    </lineage>
</organism>
<name>A0A0X1U7A3_ANAPI</name>
<feature type="transmembrane region" description="Helical" evidence="1">
    <location>
        <begin position="95"/>
        <end position="116"/>
    </location>
</feature>
<dbReference type="Proteomes" id="UP000068026">
    <property type="component" value="Chromosome"/>
</dbReference>
<dbReference type="PANTHER" id="PTHR40044">
    <property type="entry name" value="INTEGRAL MEMBRANE PROTEIN-RELATED"/>
    <property type="match status" value="1"/>
</dbReference>
<dbReference type="InterPro" id="IPR010387">
    <property type="entry name" value="QueT"/>
</dbReference>
<evidence type="ECO:0000256" key="1">
    <source>
        <dbReference type="SAM" id="Phobius"/>
    </source>
</evidence>
<keyword evidence="4" id="KW-1185">Reference proteome</keyword>
<gene>
    <name evidence="2" type="primary">queT</name>
    <name evidence="2" type="ORF">CPRO_12220</name>
    <name evidence="3" type="ORF">SAMN02745151_01633</name>
</gene>
<dbReference type="RefSeq" id="WP_082754247.1">
    <property type="nucleotide sequence ID" value="NZ_CP014223.1"/>
</dbReference>
<reference evidence="4" key="2">
    <citation type="submission" date="2016-01" db="EMBL/GenBank/DDBJ databases">
        <authorList>
            <person name="Poehlein A."/>
            <person name="Schlien K."/>
            <person name="Gottschalk G."/>
            <person name="Buckel W."/>
            <person name="Daniel R."/>
        </authorList>
    </citation>
    <scope>NUCLEOTIDE SEQUENCE [LARGE SCALE GENOMIC DNA]</scope>
    <source>
        <strain evidence="4">X2</strain>
    </source>
</reference>
<feature type="transmembrane region" description="Helical" evidence="1">
    <location>
        <begin position="122"/>
        <end position="145"/>
    </location>
</feature>
<evidence type="ECO:0000313" key="4">
    <source>
        <dbReference type="Proteomes" id="UP000068026"/>
    </source>
</evidence>
<evidence type="ECO:0000313" key="2">
    <source>
        <dbReference type="EMBL" id="AMJ40815.1"/>
    </source>
</evidence>
<protein>
    <submittedName>
        <fullName evidence="2">Queuosine transporter QueT</fullName>
    </submittedName>
    <submittedName>
        <fullName evidence="3">Uncharacterized membrane protein</fullName>
    </submittedName>
</protein>
<dbReference type="PANTHER" id="PTHR40044:SF1">
    <property type="entry name" value="INTEGRAL MEMBRANE PROTEIN"/>
    <property type="match status" value="1"/>
</dbReference>
<keyword evidence="1" id="KW-0812">Transmembrane</keyword>
<keyword evidence="1" id="KW-1133">Transmembrane helix</keyword>
<dbReference type="AlphaFoldDB" id="A0A0X1U7A3"/>
<evidence type="ECO:0000313" key="3">
    <source>
        <dbReference type="EMBL" id="SHE74104.1"/>
    </source>
</evidence>
<sequence>MGRNKISVKFLVITAMIAAVYFVMTMAIAPLSFGFIQMRISEVLVLLAFIDKRYVPGLILGCFIANLFSPFGMIDVFFGTACTAAALWGITHSKTLFGASLWPVFCNAFIGVELYILGECPLFFGMATVAIGEFLAVSCVGYVLFRQIMKNPSLMARLKFA</sequence>
<reference evidence="2 4" key="1">
    <citation type="journal article" date="2016" name="Genome Announc.">
        <title>Complete Genome Sequence of the Amino Acid-Fermenting Clostridium propionicum X2 (DSM 1682).</title>
        <authorList>
            <person name="Poehlein A."/>
            <person name="Schlien K."/>
            <person name="Chowdhury N.P."/>
            <person name="Gottschalk G."/>
            <person name="Buckel W."/>
            <person name="Daniel R."/>
        </authorList>
    </citation>
    <scope>NUCLEOTIDE SEQUENCE [LARGE SCALE GENOMIC DNA]</scope>
    <source>
        <strain evidence="2 4">X2</strain>
    </source>
</reference>
<dbReference type="PIRSF" id="PIRSF031501">
    <property type="entry name" value="QueT"/>
    <property type="match status" value="1"/>
</dbReference>
<feature type="transmembrane region" description="Helical" evidence="1">
    <location>
        <begin position="58"/>
        <end position="88"/>
    </location>
</feature>
<dbReference type="EMBL" id="CP014223">
    <property type="protein sequence ID" value="AMJ40815.1"/>
    <property type="molecule type" value="Genomic_DNA"/>
</dbReference>
<reference evidence="5" key="4">
    <citation type="submission" date="2016-11" db="EMBL/GenBank/DDBJ databases">
        <authorList>
            <person name="Jaros S."/>
            <person name="Januszkiewicz K."/>
            <person name="Wedrychowicz H."/>
        </authorList>
    </citation>
    <scope>NUCLEOTIDE SEQUENCE [LARGE SCALE GENOMIC DNA]</scope>
    <source>
        <strain evidence="5">DSM 1682</strain>
    </source>
</reference>
<dbReference type="Pfam" id="PF06177">
    <property type="entry name" value="QueT"/>
    <property type="match status" value="1"/>
</dbReference>
<accession>A0A0X1U7A3</accession>
<proteinExistence type="predicted"/>